<dbReference type="GO" id="GO:0046854">
    <property type="term" value="P:phosphatidylinositol phosphate biosynthetic process"/>
    <property type="evidence" value="ECO:0007669"/>
    <property type="project" value="TreeGrafter"/>
</dbReference>
<evidence type="ECO:0000256" key="3">
    <source>
        <dbReference type="ARBA" id="ARBA00022777"/>
    </source>
</evidence>
<dbReference type="PANTHER" id="PTHR12400">
    <property type="entry name" value="INOSITOL POLYPHOSPHATE KINASE"/>
    <property type="match status" value="1"/>
</dbReference>
<name>A0A5K1VPL5_ENTHI</name>
<dbReference type="VEuPathDB" id="AmoebaDB:EHI8A_005710"/>
<protein>
    <recommendedName>
        <fullName evidence="4">Kinase</fullName>
        <ecNumber evidence="4">2.7.-.-</ecNumber>
    </recommendedName>
</protein>
<dbReference type="OMA" id="VQNDKEW"/>
<dbReference type="VEuPathDB" id="AmoebaDB:EHI5A_019550"/>
<dbReference type="GO" id="GO:0000828">
    <property type="term" value="F:inositol hexakisphosphate kinase activity"/>
    <property type="evidence" value="ECO:0007669"/>
    <property type="project" value="TreeGrafter"/>
</dbReference>
<accession>A0A5K1VPL5</accession>
<dbReference type="SUPFAM" id="SSF56104">
    <property type="entry name" value="SAICAR synthase-like"/>
    <property type="match status" value="1"/>
</dbReference>
<dbReference type="InterPro" id="IPR005522">
    <property type="entry name" value="IPK"/>
</dbReference>
<proteinExistence type="inferred from homology"/>
<dbReference type="AlphaFoldDB" id="A0A5K1VPL5"/>
<dbReference type="GO" id="GO:0005634">
    <property type="term" value="C:nucleus"/>
    <property type="evidence" value="ECO:0007669"/>
    <property type="project" value="TreeGrafter"/>
</dbReference>
<evidence type="ECO:0000256" key="1">
    <source>
        <dbReference type="ARBA" id="ARBA00007374"/>
    </source>
</evidence>
<evidence type="ECO:0000256" key="4">
    <source>
        <dbReference type="RuleBase" id="RU363090"/>
    </source>
</evidence>
<dbReference type="VEuPathDB" id="AmoebaDB:KM1_021400"/>
<dbReference type="EC" id="2.7.-.-" evidence="4"/>
<dbReference type="GO" id="GO:0032958">
    <property type="term" value="P:inositol phosphate biosynthetic process"/>
    <property type="evidence" value="ECO:0007669"/>
    <property type="project" value="InterPro"/>
</dbReference>
<dbReference type="EMBL" id="BDEQ01000001">
    <property type="protein sequence ID" value="GAT95701.1"/>
    <property type="molecule type" value="Genomic_DNA"/>
</dbReference>
<dbReference type="VEuPathDB" id="AmoebaDB:EHI7A_008990"/>
<keyword evidence="3 4" id="KW-0418">Kinase</keyword>
<dbReference type="Gene3D" id="3.30.470.160">
    <property type="entry name" value="Inositol polyphosphate kinase"/>
    <property type="match status" value="1"/>
</dbReference>
<evidence type="ECO:0000313" key="6">
    <source>
        <dbReference type="Proteomes" id="UP000078387"/>
    </source>
</evidence>
<comment type="similarity">
    <text evidence="1 4">Belongs to the inositol phosphokinase (IPK) family.</text>
</comment>
<dbReference type="Pfam" id="PF03770">
    <property type="entry name" value="IPK"/>
    <property type="match status" value="1"/>
</dbReference>
<evidence type="ECO:0000313" key="5">
    <source>
        <dbReference type="EMBL" id="GAT95701.1"/>
    </source>
</evidence>
<dbReference type="PANTHER" id="PTHR12400:SF21">
    <property type="entry name" value="KINASE"/>
    <property type="match status" value="1"/>
</dbReference>
<evidence type="ECO:0000256" key="2">
    <source>
        <dbReference type="ARBA" id="ARBA00022679"/>
    </source>
</evidence>
<comment type="caution">
    <text evidence="5">The sequence shown here is derived from an EMBL/GenBank/DDBJ whole genome shotgun (WGS) entry which is preliminary data.</text>
</comment>
<organism evidence="5 6">
    <name type="scientific">Entamoeba histolytica</name>
    <dbReference type="NCBI Taxonomy" id="5759"/>
    <lineage>
        <taxon>Eukaryota</taxon>
        <taxon>Amoebozoa</taxon>
        <taxon>Evosea</taxon>
        <taxon>Archamoebae</taxon>
        <taxon>Mastigamoebida</taxon>
        <taxon>Entamoebidae</taxon>
        <taxon>Entamoeba</taxon>
    </lineage>
</organism>
<dbReference type="GO" id="GO:0005737">
    <property type="term" value="C:cytoplasm"/>
    <property type="evidence" value="ECO:0007669"/>
    <property type="project" value="TreeGrafter"/>
</dbReference>
<gene>
    <name evidence="5" type="ORF">CL6EHI_025390</name>
</gene>
<keyword evidence="2 4" id="KW-0808">Transferase</keyword>
<dbReference type="InterPro" id="IPR038286">
    <property type="entry name" value="IPK_sf"/>
</dbReference>
<reference evidence="5 6" key="1">
    <citation type="submission" date="2016-05" db="EMBL/GenBank/DDBJ databases">
        <title>First whole genome sequencing of Entamoeba histolytica HM1:IMSS-clone-6.</title>
        <authorList>
            <person name="Mukherjee Avik.K."/>
            <person name="Izumyama S."/>
            <person name="Nakada-Tsukui K."/>
            <person name="Nozaki T."/>
        </authorList>
    </citation>
    <scope>NUCLEOTIDE SEQUENCE [LARGE SCALE GENOMIC DNA]</scope>
    <source>
        <strain evidence="5 6">HM1:IMSS clone 6</strain>
    </source>
</reference>
<sequence>MSISTTKSEWVQAGGHGGSHQLVPNGEYLLKPCLAPREKAFYLKIQNNKEWCESEIIPKFYGIEEHDFGYGEFEFIKMENLMNQIKKPFVLDLKIGTQTWDPETSSKKMKKRLIVDSTSTTTSLGVRFSGMRRNVTDKPTLYSRYLCTNEVNTRDSLKEYIKLYFFDGEKYRNDLLPYFIQSISKMIDVMNKKQFKMFSASVLFVYDSASKFEDQKHACKIIDFAHAWDVTEEECNVDDGFVIGLTTLKIMFEELHSEFNLL</sequence>
<dbReference type="VEuPathDB" id="AmoebaDB:EHI_025390"/>
<dbReference type="Proteomes" id="UP000078387">
    <property type="component" value="Unassembled WGS sequence"/>
</dbReference>